<reference evidence="3 4" key="1">
    <citation type="submission" date="2015-08" db="EMBL/GenBank/DDBJ databases">
        <title>Next Generation Sequencing and Analysis of the Genome of Puccinia sorghi L Schw, the Causal Agent of Maize Common Rust.</title>
        <authorList>
            <person name="Rochi L."/>
            <person name="Burguener G."/>
            <person name="Darino M."/>
            <person name="Turjanski A."/>
            <person name="Kreff E."/>
            <person name="Dieguez M.J."/>
            <person name="Sacco F."/>
        </authorList>
    </citation>
    <scope>NUCLEOTIDE SEQUENCE [LARGE SCALE GENOMIC DNA]</scope>
    <source>
        <strain evidence="3 4">RO10H11247</strain>
    </source>
</reference>
<name>A0A0L6VD21_9BASI</name>
<dbReference type="AlphaFoldDB" id="A0A0L6VD21"/>
<keyword evidence="2" id="KW-0732">Signal</keyword>
<organism evidence="3 4">
    <name type="scientific">Puccinia sorghi</name>
    <dbReference type="NCBI Taxonomy" id="27349"/>
    <lineage>
        <taxon>Eukaryota</taxon>
        <taxon>Fungi</taxon>
        <taxon>Dikarya</taxon>
        <taxon>Basidiomycota</taxon>
        <taxon>Pucciniomycotina</taxon>
        <taxon>Pucciniomycetes</taxon>
        <taxon>Pucciniales</taxon>
        <taxon>Pucciniaceae</taxon>
        <taxon>Puccinia</taxon>
    </lineage>
</organism>
<feature type="transmembrane region" description="Helical" evidence="1">
    <location>
        <begin position="478"/>
        <end position="499"/>
    </location>
</feature>
<gene>
    <name evidence="3" type="ORF">VP01_1896g3</name>
</gene>
<keyword evidence="4" id="KW-1185">Reference proteome</keyword>
<dbReference type="VEuPathDB" id="FungiDB:VP01_1896g3"/>
<accession>A0A0L6VD21</accession>
<protein>
    <submittedName>
        <fullName evidence="3">Putative signal peptide protein</fullName>
    </submittedName>
</protein>
<evidence type="ECO:0000313" key="4">
    <source>
        <dbReference type="Proteomes" id="UP000037035"/>
    </source>
</evidence>
<evidence type="ECO:0000313" key="3">
    <source>
        <dbReference type="EMBL" id="KNZ58614.1"/>
    </source>
</evidence>
<keyword evidence="1" id="KW-0812">Transmembrane</keyword>
<dbReference type="Proteomes" id="UP000037035">
    <property type="component" value="Unassembled WGS sequence"/>
</dbReference>
<sequence length="520" mass="59216">MQIFVFILSCRTSALSRGFSPMCSAAVIKETKCCQPSWLKYLSRQKWQWKTEFFLLLARPSNIMTIVVQTPRENAGLGKPVTPTGHVDLYQTCSCRGNDMHEVNHNRSQAFSTSYLVYKPMITSTCDGSSQVIKNIITIKIHTYLFNITINYYRNNILFKYVWSQHLWASRLGSILSSVDENSAHSNLYQFITQNNLQRRHEDEPLGQGIGGANHWNVMYYSNRLHKRMKLNSLGSFYSGFRMEGTELDCCYLRRLLVIVRWVTRESWLDQVSARLRFGREEDRGCGGTVLKEYFIILCDVLDYLGNTHNGLEMGIVCSGLGFGPFLIFRTSTAGQVTGIFTKRFAQVFFFVSCVALMNTTCIKEGYANYIESFPRMLTFVRHCSFHTFCMHEVLSCSYDMTQGAVFFLLSTLSLGLSPVPRTPGHIPSSRGARCFGPGVAHPFNAPGGFLETHVSYCTIVHYIDLCDSRFPFSGTCVYYLLLSASTFVPNIFSLHLLLPAINHNLKKDNIRKIKKNKEK</sequence>
<comment type="caution">
    <text evidence="3">The sequence shown here is derived from an EMBL/GenBank/DDBJ whole genome shotgun (WGS) entry which is preliminary data.</text>
</comment>
<proteinExistence type="predicted"/>
<keyword evidence="1" id="KW-0472">Membrane</keyword>
<keyword evidence="1" id="KW-1133">Transmembrane helix</keyword>
<dbReference type="EMBL" id="LAVV01006721">
    <property type="protein sequence ID" value="KNZ58614.1"/>
    <property type="molecule type" value="Genomic_DNA"/>
</dbReference>
<feature type="chain" id="PRO_5005568488" evidence="2">
    <location>
        <begin position="19"/>
        <end position="520"/>
    </location>
</feature>
<evidence type="ECO:0000256" key="2">
    <source>
        <dbReference type="SAM" id="SignalP"/>
    </source>
</evidence>
<feature type="signal peptide" evidence="2">
    <location>
        <begin position="1"/>
        <end position="18"/>
    </location>
</feature>
<evidence type="ECO:0000256" key="1">
    <source>
        <dbReference type="SAM" id="Phobius"/>
    </source>
</evidence>